<dbReference type="AlphaFoldDB" id="A0A8T0J7U9"/>
<evidence type="ECO:0000256" key="1">
    <source>
        <dbReference type="SAM" id="MobiDB-lite"/>
    </source>
</evidence>
<organism evidence="2 3">
    <name type="scientific">Ceratodon purpureus</name>
    <name type="common">Fire moss</name>
    <name type="synonym">Dicranum purpureum</name>
    <dbReference type="NCBI Taxonomy" id="3225"/>
    <lineage>
        <taxon>Eukaryota</taxon>
        <taxon>Viridiplantae</taxon>
        <taxon>Streptophyta</taxon>
        <taxon>Embryophyta</taxon>
        <taxon>Bryophyta</taxon>
        <taxon>Bryophytina</taxon>
        <taxon>Bryopsida</taxon>
        <taxon>Dicranidae</taxon>
        <taxon>Pseudoditrichales</taxon>
        <taxon>Ditrichaceae</taxon>
        <taxon>Ceratodon</taxon>
    </lineage>
</organism>
<evidence type="ECO:0000313" key="3">
    <source>
        <dbReference type="Proteomes" id="UP000822688"/>
    </source>
</evidence>
<dbReference type="Proteomes" id="UP000822688">
    <property type="component" value="Chromosome 1"/>
</dbReference>
<proteinExistence type="predicted"/>
<feature type="region of interest" description="Disordered" evidence="1">
    <location>
        <begin position="337"/>
        <end position="377"/>
    </location>
</feature>
<protein>
    <submittedName>
        <fullName evidence="2">Uncharacterized protein</fullName>
    </submittedName>
</protein>
<gene>
    <name evidence="2" type="ORF">KC19_1G145400</name>
</gene>
<dbReference type="EMBL" id="CM026421">
    <property type="protein sequence ID" value="KAG0591049.1"/>
    <property type="molecule type" value="Genomic_DNA"/>
</dbReference>
<reference evidence="2" key="1">
    <citation type="submission" date="2020-06" db="EMBL/GenBank/DDBJ databases">
        <title>WGS assembly of Ceratodon purpureus strain R40.</title>
        <authorList>
            <person name="Carey S.B."/>
            <person name="Jenkins J."/>
            <person name="Shu S."/>
            <person name="Lovell J.T."/>
            <person name="Sreedasyam A."/>
            <person name="Maumus F."/>
            <person name="Tiley G.P."/>
            <person name="Fernandez-Pozo N."/>
            <person name="Barry K."/>
            <person name="Chen C."/>
            <person name="Wang M."/>
            <person name="Lipzen A."/>
            <person name="Daum C."/>
            <person name="Saski C.A."/>
            <person name="Payton A.C."/>
            <person name="Mcbreen J.C."/>
            <person name="Conrad R.E."/>
            <person name="Kollar L.M."/>
            <person name="Olsson S."/>
            <person name="Huttunen S."/>
            <person name="Landis J.B."/>
            <person name="Wickett N.J."/>
            <person name="Johnson M.G."/>
            <person name="Rensing S.A."/>
            <person name="Grimwood J."/>
            <person name="Schmutz J."/>
            <person name="Mcdaniel S.F."/>
        </authorList>
    </citation>
    <scope>NUCLEOTIDE SEQUENCE</scope>
    <source>
        <strain evidence="2">R40</strain>
    </source>
</reference>
<accession>A0A8T0J7U9</accession>
<keyword evidence="3" id="KW-1185">Reference proteome</keyword>
<evidence type="ECO:0000313" key="2">
    <source>
        <dbReference type="EMBL" id="KAG0591049.1"/>
    </source>
</evidence>
<sequence length="591" mass="63737">MQQSSQSSNLLSHENSINTSAQASNHPANMSTTISTRETYVDNLDNVLQLHEQLSGKLSALETASSSADRMISEARQSLSSKLTGTNVASTVGSGASIVGALLCFTPLAPFGAGLMLAGFGTSVGSSVANSFFFEKDAATAFTEALTQYNTSYNDMRNLSQQIEDGQEQLRASLALFVAEILSPPSGSGKISPTNLEMLAAPGGGLSSFSLAAFRGAVSGGSAAKPWLQGTKTATQLADWLGTSGGTIGQALGKTMPTLMGKALPIVSIAIDVVSIVSTWTGTNETLEKADKLKKEIQDGTEAYRERVRQYLAGLEELVGSPVLQDTLRKLMRLRNAVPGRPWGPPPPNDPDNVPGRPDPDNVPGRRRGPPPPNDPDMCCKMLNEMRGMLGVPLLIFASLLGQDNDDSTQNEYITEVVSEAQVVQLSEKDWTAPVIDSLYAGFPLIKPNDSNKKEDPQVLEAMMMIASFRLQCAFVAFGNKTVHNVSWSSFDKREPSWIGYFGWWVATAQIGQCVKKCYIEESSTPDVQHSNSIVGGHLELQELNAFDQDWYIVPICKAHNAPAGRFDRAYGGETMRTEEDAWAVQIPIYI</sequence>
<comment type="caution">
    <text evidence="2">The sequence shown here is derived from an EMBL/GenBank/DDBJ whole genome shotgun (WGS) entry which is preliminary data.</text>
</comment>
<name>A0A8T0J7U9_CERPU</name>